<evidence type="ECO:0000313" key="3">
    <source>
        <dbReference type="EMBL" id="PHZ10760.1"/>
    </source>
</evidence>
<dbReference type="Pfam" id="PF05183">
    <property type="entry name" value="RdRP"/>
    <property type="match status" value="1"/>
</dbReference>
<dbReference type="STRING" id="1340429.A0A2G4SPS1"/>
<evidence type="ECO:0000259" key="2">
    <source>
        <dbReference type="Pfam" id="PF05183"/>
    </source>
</evidence>
<organism evidence="3 4">
    <name type="scientific">Rhizopus microsporus ATCC 52813</name>
    <dbReference type="NCBI Taxonomy" id="1340429"/>
    <lineage>
        <taxon>Eukaryota</taxon>
        <taxon>Fungi</taxon>
        <taxon>Fungi incertae sedis</taxon>
        <taxon>Mucoromycota</taxon>
        <taxon>Mucoromycotina</taxon>
        <taxon>Mucoromycetes</taxon>
        <taxon>Mucorales</taxon>
        <taxon>Mucorineae</taxon>
        <taxon>Rhizopodaceae</taxon>
        <taxon>Rhizopus</taxon>
    </lineage>
</organism>
<keyword evidence="1" id="KW-0548">Nucleotidyltransferase</keyword>
<reference evidence="3 4" key="1">
    <citation type="journal article" date="2016" name="Proc. Natl. Acad. Sci. U.S.A.">
        <title>Lipid metabolic changes in an early divergent fungus govern the establishment of a mutualistic symbiosis with endobacteria.</title>
        <authorList>
            <person name="Lastovetsky O.A."/>
            <person name="Gaspar M.L."/>
            <person name="Mondo S.J."/>
            <person name="LaButti K.M."/>
            <person name="Sandor L."/>
            <person name="Grigoriev I.V."/>
            <person name="Henry S.A."/>
            <person name="Pawlowska T.E."/>
        </authorList>
    </citation>
    <scope>NUCLEOTIDE SEQUENCE [LARGE SCALE GENOMIC DNA]</scope>
    <source>
        <strain evidence="3 4">ATCC 52813</strain>
    </source>
</reference>
<comment type="catalytic activity">
    <reaction evidence="1">
        <text>RNA(n) + a ribonucleoside 5'-triphosphate = RNA(n+1) + diphosphate</text>
        <dbReference type="Rhea" id="RHEA:21248"/>
        <dbReference type="Rhea" id="RHEA-COMP:14527"/>
        <dbReference type="Rhea" id="RHEA-COMP:17342"/>
        <dbReference type="ChEBI" id="CHEBI:33019"/>
        <dbReference type="ChEBI" id="CHEBI:61557"/>
        <dbReference type="ChEBI" id="CHEBI:140395"/>
        <dbReference type="EC" id="2.7.7.48"/>
    </reaction>
</comment>
<name>A0A2G4SPS1_RHIZD</name>
<accession>A0A2G4SPS1</accession>
<keyword evidence="1" id="KW-0808">Transferase</keyword>
<dbReference type="PANTHER" id="PTHR23079:SF55">
    <property type="entry name" value="RNA-DIRECTED RNA POLYMERASE"/>
    <property type="match status" value="1"/>
</dbReference>
<dbReference type="RefSeq" id="XP_023464468.1">
    <property type="nucleotide sequence ID" value="XM_023614953.1"/>
</dbReference>
<keyword evidence="1" id="KW-0696">RNA-directed RNA polymerase</keyword>
<dbReference type="InterPro" id="IPR007855">
    <property type="entry name" value="RDRP"/>
</dbReference>
<dbReference type="EMBL" id="KZ303854">
    <property type="protein sequence ID" value="PHZ10760.1"/>
    <property type="molecule type" value="Genomic_DNA"/>
</dbReference>
<dbReference type="EC" id="2.7.7.48" evidence="1"/>
<dbReference type="GO" id="GO:0030422">
    <property type="term" value="P:siRNA processing"/>
    <property type="evidence" value="ECO:0007669"/>
    <property type="project" value="TreeGrafter"/>
</dbReference>
<dbReference type="PANTHER" id="PTHR23079">
    <property type="entry name" value="RNA-DEPENDENT RNA POLYMERASE"/>
    <property type="match status" value="1"/>
</dbReference>
<dbReference type="InterPro" id="IPR057596">
    <property type="entry name" value="RDRP_core"/>
</dbReference>
<protein>
    <recommendedName>
        <fullName evidence="1">RNA-dependent RNA polymerase</fullName>
        <ecNumber evidence="1">2.7.7.48</ecNumber>
    </recommendedName>
</protein>
<dbReference type="GO" id="GO:0031380">
    <property type="term" value="C:nuclear RNA-directed RNA polymerase complex"/>
    <property type="evidence" value="ECO:0007669"/>
    <property type="project" value="TreeGrafter"/>
</dbReference>
<keyword evidence="4" id="KW-1185">Reference proteome</keyword>
<proteinExistence type="inferred from homology"/>
<gene>
    <name evidence="3" type="ORF">RHIMIDRAFT_314717</name>
</gene>
<dbReference type="AlphaFoldDB" id="A0A2G4SPS1"/>
<keyword evidence="1" id="KW-0694">RNA-binding</keyword>
<evidence type="ECO:0000313" key="4">
    <source>
        <dbReference type="Proteomes" id="UP000242254"/>
    </source>
</evidence>
<comment type="similarity">
    <text evidence="1">Belongs to the RdRP family.</text>
</comment>
<dbReference type="GO" id="GO:0003723">
    <property type="term" value="F:RNA binding"/>
    <property type="evidence" value="ECO:0007669"/>
    <property type="project" value="UniProtKB-KW"/>
</dbReference>
<sequence length="272" mass="30676">MIRSWMGAFSHEKVVAKHAVRMGQYFSSTRPICRLEADETQFIDDVIYDEYIFSEGAGRIAPSLAKQVATQMDLKHIPSAFQFRLGGVKGILMIDKSLENGRVKVQLRPSQLQLKSKHLTLEAIRTSTYIHGYFNRQVITLLSALGVHHEVFLKLMDNMLHDIDKIPRKSEEAVRVLLSNTDEAGTVPTMVPIIQADFLERQDPYNENLLNLFRVNILKHLKKKAKILVSQGAFLLGVMDETSTLKVGELFVQTWDSSGTGTIKQTKFSTAA</sequence>
<dbReference type="Proteomes" id="UP000242254">
    <property type="component" value="Unassembled WGS sequence"/>
</dbReference>
<feature type="domain" description="RDRP core" evidence="2">
    <location>
        <begin position="2"/>
        <end position="255"/>
    </location>
</feature>
<evidence type="ECO:0000256" key="1">
    <source>
        <dbReference type="RuleBase" id="RU363098"/>
    </source>
</evidence>
<dbReference type="GO" id="GO:0003968">
    <property type="term" value="F:RNA-directed RNA polymerase activity"/>
    <property type="evidence" value="ECO:0007669"/>
    <property type="project" value="UniProtKB-KW"/>
</dbReference>
<dbReference type="GeneID" id="35445942"/>